<accession>A0A1I8H650</accession>
<dbReference type="WBParaSite" id="maker-uti_cns_0004476-snap-gene-0.9-mRNA-1">
    <property type="protein sequence ID" value="maker-uti_cns_0004476-snap-gene-0.9-mRNA-1"/>
    <property type="gene ID" value="maker-uti_cns_0004476-snap-gene-0.9"/>
</dbReference>
<keyword evidence="2" id="KW-1185">Reference proteome</keyword>
<evidence type="ECO:0000313" key="3">
    <source>
        <dbReference type="WBParaSite" id="maker-uti_cns_0004476-snap-gene-0.9-mRNA-1"/>
    </source>
</evidence>
<protein>
    <submittedName>
        <fullName evidence="3">Secreted protein</fullName>
    </submittedName>
</protein>
<proteinExistence type="predicted"/>
<reference evidence="3" key="1">
    <citation type="submission" date="2016-11" db="UniProtKB">
        <authorList>
            <consortium name="WormBaseParasite"/>
        </authorList>
    </citation>
    <scope>IDENTIFICATION</scope>
</reference>
<name>A0A1I8H650_9PLAT</name>
<dbReference type="Proteomes" id="UP000095280">
    <property type="component" value="Unplaced"/>
</dbReference>
<dbReference type="AlphaFoldDB" id="A0A1I8H650"/>
<evidence type="ECO:0000256" key="1">
    <source>
        <dbReference type="SAM" id="SignalP"/>
    </source>
</evidence>
<feature type="chain" id="PRO_5009319979" evidence="1">
    <location>
        <begin position="19"/>
        <end position="194"/>
    </location>
</feature>
<keyword evidence="1" id="KW-0732">Signal</keyword>
<evidence type="ECO:0000313" key="2">
    <source>
        <dbReference type="Proteomes" id="UP000095280"/>
    </source>
</evidence>
<organism evidence="2 3">
    <name type="scientific">Macrostomum lignano</name>
    <dbReference type="NCBI Taxonomy" id="282301"/>
    <lineage>
        <taxon>Eukaryota</taxon>
        <taxon>Metazoa</taxon>
        <taxon>Spiralia</taxon>
        <taxon>Lophotrochozoa</taxon>
        <taxon>Platyhelminthes</taxon>
        <taxon>Rhabditophora</taxon>
        <taxon>Macrostomorpha</taxon>
        <taxon>Macrostomida</taxon>
        <taxon>Macrostomidae</taxon>
        <taxon>Macrostomum</taxon>
    </lineage>
</organism>
<feature type="signal peptide" evidence="1">
    <location>
        <begin position="1"/>
        <end position="18"/>
    </location>
</feature>
<sequence length="194" mass="20901">MASLGAALPLAIAGTVVAVGGGVSGGAAAVRHAAAQTGIARRVRRHFNDSLRLLESVVDQLAASLLTQAKLSVRRHRDRHLGSRVCRLLSWLIFEVRSCRKLHARLLAEAGVPDDRVAQIDAARRADQLLALVVGAHEFVVERLADDFVGRIGQSVEQLDGILRHRLGGTEGRVEEAADGDQARFRRGRSVAEE</sequence>